<reference evidence="3" key="1">
    <citation type="journal article" date="2020" name="bioRxiv">
        <title>Comparative genomics of Chlamydomonas.</title>
        <authorList>
            <person name="Craig R.J."/>
            <person name="Hasan A.R."/>
            <person name="Ness R.W."/>
            <person name="Keightley P.D."/>
        </authorList>
    </citation>
    <scope>NUCLEOTIDE SEQUENCE</scope>
    <source>
        <strain evidence="3">CCAP 11/173</strain>
    </source>
</reference>
<evidence type="ECO:0000256" key="1">
    <source>
        <dbReference type="SAM" id="Phobius"/>
    </source>
</evidence>
<evidence type="ECO:0000313" key="3">
    <source>
        <dbReference type="EMBL" id="KAG2448550.1"/>
    </source>
</evidence>
<keyword evidence="1" id="KW-0472">Membrane</keyword>
<gene>
    <name evidence="3" type="ORF">HYH02_006441</name>
</gene>
<feature type="transmembrane region" description="Helical" evidence="1">
    <location>
        <begin position="169"/>
        <end position="195"/>
    </location>
</feature>
<proteinExistence type="predicted"/>
<feature type="signal peptide" evidence="2">
    <location>
        <begin position="1"/>
        <end position="21"/>
    </location>
</feature>
<dbReference type="AlphaFoldDB" id="A0A836B5Z8"/>
<keyword evidence="2" id="KW-0732">Signal</keyword>
<evidence type="ECO:0000256" key="2">
    <source>
        <dbReference type="SAM" id="SignalP"/>
    </source>
</evidence>
<keyword evidence="1" id="KW-0812">Transmembrane</keyword>
<protein>
    <submittedName>
        <fullName evidence="3">Uncharacterized protein</fullName>
    </submittedName>
</protein>
<feature type="chain" id="PRO_5032785890" evidence="2">
    <location>
        <begin position="22"/>
        <end position="268"/>
    </location>
</feature>
<name>A0A836B5Z8_9CHLO</name>
<evidence type="ECO:0000313" key="4">
    <source>
        <dbReference type="Proteomes" id="UP000613740"/>
    </source>
</evidence>
<dbReference type="Proteomes" id="UP000613740">
    <property type="component" value="Unassembled WGS sequence"/>
</dbReference>
<accession>A0A836B5Z8</accession>
<dbReference type="EMBL" id="JAEHOD010000017">
    <property type="protein sequence ID" value="KAG2448550.1"/>
    <property type="molecule type" value="Genomic_DNA"/>
</dbReference>
<comment type="caution">
    <text evidence="3">The sequence shown here is derived from an EMBL/GenBank/DDBJ whole genome shotgun (WGS) entry which is preliminary data.</text>
</comment>
<dbReference type="OrthoDB" id="538141at2759"/>
<sequence>MAKVVLVLLAGAALLCGSASAASKYNLTRAVQSSLVMSHAHPDDTSCTVPGVCVPVNQTIPARSMWYWCGLDSTHRTIYTVASMSTNNLTTMFLMRQDEVEGCALSNVTRVGDDCKTIPESSCGSRKRCNVRVFGLVFPDPTCFVIINNRGSDIIATVQVYNFYDSPRYYGTVFTLFFTIVGGLAIVANVTWQFYTIIVAPVSKHSEPIKVKRASAMARDAEREAASQLTMALNPDAAERGEKKAGLYDKIVGALKEKLHPGDARHQA</sequence>
<keyword evidence="1" id="KW-1133">Transmembrane helix</keyword>
<keyword evidence="4" id="KW-1185">Reference proteome</keyword>
<organism evidence="3 4">
    <name type="scientific">Chlamydomonas schloesseri</name>
    <dbReference type="NCBI Taxonomy" id="2026947"/>
    <lineage>
        <taxon>Eukaryota</taxon>
        <taxon>Viridiplantae</taxon>
        <taxon>Chlorophyta</taxon>
        <taxon>core chlorophytes</taxon>
        <taxon>Chlorophyceae</taxon>
        <taxon>CS clade</taxon>
        <taxon>Chlamydomonadales</taxon>
        <taxon>Chlamydomonadaceae</taxon>
        <taxon>Chlamydomonas</taxon>
    </lineage>
</organism>